<evidence type="ECO:0000256" key="2">
    <source>
        <dbReference type="ARBA" id="ARBA00022490"/>
    </source>
</evidence>
<keyword evidence="4 7" id="KW-0694">RNA-binding</keyword>
<dbReference type="InterPro" id="IPR036555">
    <property type="entry name" value="NusA_N_sf"/>
</dbReference>
<dbReference type="NCBIfam" id="TIGR01953">
    <property type="entry name" value="NusA"/>
    <property type="match status" value="1"/>
</dbReference>
<evidence type="ECO:0000256" key="7">
    <source>
        <dbReference type="HAMAP-Rule" id="MF_00945"/>
    </source>
</evidence>
<dbReference type="InterPro" id="IPR009019">
    <property type="entry name" value="KH_sf_prok-type"/>
</dbReference>
<dbReference type="Pfam" id="PF13184">
    <property type="entry name" value="KH_NusA_1st"/>
    <property type="match status" value="1"/>
</dbReference>
<proteinExistence type="inferred from homology"/>
<evidence type="ECO:0000256" key="4">
    <source>
        <dbReference type="ARBA" id="ARBA00022884"/>
    </source>
</evidence>
<accession>A0AA48HZD1</accession>
<evidence type="ECO:0000256" key="6">
    <source>
        <dbReference type="ARBA" id="ARBA00023163"/>
    </source>
</evidence>
<name>A0AA48HZD1_9FIRM</name>
<dbReference type="PANTHER" id="PTHR22648:SF0">
    <property type="entry name" value="TRANSCRIPTION TERMINATION_ANTITERMINATION PROTEIN NUSA"/>
    <property type="match status" value="1"/>
</dbReference>
<dbReference type="EMBL" id="AP027925">
    <property type="protein sequence ID" value="BED92494.1"/>
    <property type="molecule type" value="Genomic_DNA"/>
</dbReference>
<protein>
    <recommendedName>
        <fullName evidence="7">Transcription termination/antitermination protein NusA</fullName>
    </recommendedName>
</protein>
<dbReference type="InterPro" id="IPR010213">
    <property type="entry name" value="TF_NusA"/>
</dbReference>
<keyword evidence="2 7" id="KW-0963">Cytoplasm</keyword>
<evidence type="ECO:0000259" key="8">
    <source>
        <dbReference type="SMART" id="SM00316"/>
    </source>
</evidence>
<keyword evidence="6 7" id="KW-0804">Transcription</keyword>
<dbReference type="GO" id="GO:0031564">
    <property type="term" value="P:transcription antitermination"/>
    <property type="evidence" value="ECO:0007669"/>
    <property type="project" value="UniProtKB-UniRule"/>
</dbReference>
<dbReference type="Gene3D" id="3.30.1480.10">
    <property type="entry name" value="NusA, N-terminal domain"/>
    <property type="match status" value="1"/>
</dbReference>
<dbReference type="Pfam" id="PF08529">
    <property type="entry name" value="NusA_N"/>
    <property type="match status" value="1"/>
</dbReference>
<dbReference type="SUPFAM" id="SSF50249">
    <property type="entry name" value="Nucleic acid-binding proteins"/>
    <property type="match status" value="1"/>
</dbReference>
<evidence type="ECO:0000256" key="5">
    <source>
        <dbReference type="ARBA" id="ARBA00023015"/>
    </source>
</evidence>
<dbReference type="GO" id="GO:0003700">
    <property type="term" value="F:DNA-binding transcription factor activity"/>
    <property type="evidence" value="ECO:0007669"/>
    <property type="project" value="InterPro"/>
</dbReference>
<dbReference type="InterPro" id="IPR025249">
    <property type="entry name" value="TF_NusA_KH_1st"/>
</dbReference>
<dbReference type="CDD" id="cd02134">
    <property type="entry name" value="KH-II_NusA_rpt1"/>
    <property type="match status" value="1"/>
</dbReference>
<gene>
    <name evidence="7" type="primary">nusA</name>
    <name evidence="9" type="ORF">RsTaC01_0237</name>
</gene>
<comment type="subunit">
    <text evidence="7">Monomer. Binds directly to the core enzyme of the DNA-dependent RNA polymerase and to nascent RNA.</text>
</comment>
<comment type="function">
    <text evidence="7">Participates in both transcription termination and antitermination.</text>
</comment>
<dbReference type="GO" id="GO:0003723">
    <property type="term" value="F:RNA binding"/>
    <property type="evidence" value="ECO:0007669"/>
    <property type="project" value="UniProtKB-UniRule"/>
</dbReference>
<dbReference type="GO" id="GO:0006353">
    <property type="term" value="P:DNA-templated transcription termination"/>
    <property type="evidence" value="ECO:0007669"/>
    <property type="project" value="UniProtKB-UniRule"/>
</dbReference>
<reference evidence="9" key="1">
    <citation type="journal article" date="2023" name="ISME J.">
        <title>Emergence of putative energy parasites within Clostridia revealed by genome analysis of a novel endosymbiotic clade.</title>
        <authorList>
            <person name="Takahashi K."/>
            <person name="Kuwahara H."/>
            <person name="Horikawa Y."/>
            <person name="Izawa K."/>
            <person name="Kato D."/>
            <person name="Inagaki T."/>
            <person name="Yuki M."/>
            <person name="Ohkuma M."/>
            <person name="Hongoh Y."/>
        </authorList>
    </citation>
    <scope>NUCLEOTIDE SEQUENCE</scope>
    <source>
        <strain evidence="9">RsTa-C01</strain>
    </source>
</reference>
<comment type="subcellular location">
    <subcellularLocation>
        <location evidence="7">Cytoplasm</location>
    </subcellularLocation>
</comment>
<dbReference type="FunFam" id="3.30.300.20:FF:000005">
    <property type="entry name" value="Transcription termination/antitermination protein NusA"/>
    <property type="match status" value="1"/>
</dbReference>
<evidence type="ECO:0000256" key="1">
    <source>
        <dbReference type="ARBA" id="ARBA00022472"/>
    </source>
</evidence>
<dbReference type="KEGG" id="ptrh:RsTaC01_0237"/>
<dbReference type="InterPro" id="IPR058582">
    <property type="entry name" value="KH_NusA_2nd"/>
</dbReference>
<dbReference type="AlphaFoldDB" id="A0AA48HZD1"/>
<dbReference type="PANTHER" id="PTHR22648">
    <property type="entry name" value="TRANSCRIPTION TERMINATION FACTOR NUSA"/>
    <property type="match status" value="1"/>
</dbReference>
<dbReference type="InterPro" id="IPR015946">
    <property type="entry name" value="KH_dom-like_a/b"/>
</dbReference>
<organism evidence="9">
    <name type="scientific">Candidatus Paraimprobicoccus trichonymphae</name>
    <dbReference type="NCBI Taxonomy" id="3033793"/>
    <lineage>
        <taxon>Bacteria</taxon>
        <taxon>Bacillati</taxon>
        <taxon>Bacillota</taxon>
        <taxon>Clostridia</taxon>
        <taxon>Candidatus Paraimprobicoccus</taxon>
    </lineage>
</organism>
<dbReference type="HAMAP" id="MF_00945_B">
    <property type="entry name" value="NusA_B"/>
    <property type="match status" value="1"/>
</dbReference>
<dbReference type="Proteomes" id="UP001335720">
    <property type="component" value="Chromosome"/>
</dbReference>
<dbReference type="Gene3D" id="3.30.300.20">
    <property type="match status" value="2"/>
</dbReference>
<evidence type="ECO:0000313" key="9">
    <source>
        <dbReference type="EMBL" id="BED92494.1"/>
    </source>
</evidence>
<dbReference type="InterPro" id="IPR012340">
    <property type="entry name" value="NA-bd_OB-fold"/>
</dbReference>
<dbReference type="InterPro" id="IPR013735">
    <property type="entry name" value="TF_NusA_N"/>
</dbReference>
<dbReference type="FunFam" id="3.30.300.20:FF:000002">
    <property type="entry name" value="Transcription termination/antitermination protein NusA"/>
    <property type="match status" value="1"/>
</dbReference>
<keyword evidence="1 7" id="KW-0806">Transcription termination</keyword>
<dbReference type="InterPro" id="IPR030842">
    <property type="entry name" value="TF_NusA_bacterial"/>
</dbReference>
<dbReference type="Pfam" id="PF26594">
    <property type="entry name" value="KH_NusA_2nd"/>
    <property type="match status" value="1"/>
</dbReference>
<dbReference type="SUPFAM" id="SSF69705">
    <property type="entry name" value="Transcription factor NusA, N-terminal domain"/>
    <property type="match status" value="1"/>
</dbReference>
<evidence type="ECO:0000256" key="3">
    <source>
        <dbReference type="ARBA" id="ARBA00022814"/>
    </source>
</evidence>
<sequence>MSKEIFESLKLLERTSGIQADFMFEKIKKAIVTACKGNYDGNDDVEVKINQESNEFVVILKKTVVENVKFLGKEISLEDAKEIDKNAELNCKVDIKLETKDFGRIAVQTVRNMIRQGIKDGEKNLLKQEFTEKKGEIVTALIEKIDDEYGNLTLRIGKAEVVLPRNLQTGTEVLEEGKHIKVYITDVIDTDRGPKIMISRTSPEFVKKLFENEIPEINNGIVVIKSISREAGSRTKIAVYSNNEDVEAIGSCIGANSSRVNAILDELNGEKIDIIEYVENLEDFIAASLAPAKVLRIKDLNSEDHTCKALVPNNQISLAIGAKGQNVRLAAKLTNWKIDIIGENF</sequence>
<dbReference type="SMART" id="SM00316">
    <property type="entry name" value="S1"/>
    <property type="match status" value="1"/>
</dbReference>
<dbReference type="Gene3D" id="2.40.50.140">
    <property type="entry name" value="Nucleic acid-binding proteins"/>
    <property type="match status" value="1"/>
</dbReference>
<dbReference type="CDD" id="cd04455">
    <property type="entry name" value="S1_NusA"/>
    <property type="match status" value="1"/>
</dbReference>
<dbReference type="CDD" id="cd22529">
    <property type="entry name" value="KH-II_NusA_rpt2"/>
    <property type="match status" value="1"/>
</dbReference>
<keyword evidence="5 7" id="KW-0805">Transcription regulation</keyword>
<keyword evidence="3 7" id="KW-0889">Transcription antitermination</keyword>
<dbReference type="PROSITE" id="PS50084">
    <property type="entry name" value="KH_TYPE_1"/>
    <property type="match status" value="1"/>
</dbReference>
<dbReference type="InterPro" id="IPR003029">
    <property type="entry name" value="S1_domain"/>
</dbReference>
<comment type="similarity">
    <text evidence="7">Belongs to the NusA family.</text>
</comment>
<dbReference type="GO" id="GO:0005829">
    <property type="term" value="C:cytosol"/>
    <property type="evidence" value="ECO:0007669"/>
    <property type="project" value="TreeGrafter"/>
</dbReference>
<dbReference type="SUPFAM" id="SSF54814">
    <property type="entry name" value="Prokaryotic type KH domain (KH-domain type II)"/>
    <property type="match status" value="2"/>
</dbReference>
<feature type="domain" description="S1 motif" evidence="8">
    <location>
        <begin position="133"/>
        <end position="201"/>
    </location>
</feature>